<evidence type="ECO:0000256" key="1">
    <source>
        <dbReference type="SAM" id="MobiDB-lite"/>
    </source>
</evidence>
<feature type="compositionally biased region" description="Basic and acidic residues" evidence="1">
    <location>
        <begin position="246"/>
        <end position="256"/>
    </location>
</feature>
<dbReference type="Proteomes" id="UP000304900">
    <property type="component" value="Unassembled WGS sequence"/>
</dbReference>
<dbReference type="AlphaFoldDB" id="A0A4U6CMV8"/>
<evidence type="ECO:0000313" key="3">
    <source>
        <dbReference type="EMBL" id="TKT85679.1"/>
    </source>
</evidence>
<feature type="compositionally biased region" description="Polar residues" evidence="1">
    <location>
        <begin position="236"/>
        <end position="245"/>
    </location>
</feature>
<dbReference type="InterPro" id="IPR041700">
    <property type="entry name" value="OMP_b-brl_3"/>
</dbReference>
<evidence type="ECO:0000259" key="2">
    <source>
        <dbReference type="Pfam" id="PF14905"/>
    </source>
</evidence>
<dbReference type="Pfam" id="PF14905">
    <property type="entry name" value="OMP_b-brl_3"/>
    <property type="match status" value="1"/>
</dbReference>
<dbReference type="OrthoDB" id="905812at2"/>
<evidence type="ECO:0000313" key="4">
    <source>
        <dbReference type="Proteomes" id="UP000304900"/>
    </source>
</evidence>
<sequence length="256" mass="29247">MFTFQCLSKLDALRRNPSGYIENPLLKPTITDNIKLGYNYRNYSFSLLFSRDDHPIARYQITQRPEGNLLYVSPQNLDFQNNITFQASLPFKINDWWTMNYGFVGGLRNFKVSYTLIPVEKTYFGYSANFSQVFKLPKSFTMEISGWYNASSYNGSVKTRGFGMLNTGVKKTLKGNDGSFQFSVSDILRTMQINNYYGTLTTEAFSIKNHVAFNTESRVSPIFKLTYFKSFGGNTGKSQHSLSSGSKDEAERLKNN</sequence>
<protein>
    <recommendedName>
        <fullName evidence="2">Outer membrane protein beta-barrel domain-containing protein</fullName>
    </recommendedName>
</protein>
<accession>A0A4U6CMV8</accession>
<comment type="caution">
    <text evidence="3">The sequence shown here is derived from an EMBL/GenBank/DDBJ whole genome shotgun (WGS) entry which is preliminary data.</text>
</comment>
<reference evidence="3 4" key="1">
    <citation type="submission" date="2019-05" db="EMBL/GenBank/DDBJ databases">
        <title>Dyadobacter AR-3-8 sp. nov., isolated from arctic soil.</title>
        <authorList>
            <person name="Chaudhary D.K."/>
        </authorList>
    </citation>
    <scope>NUCLEOTIDE SEQUENCE [LARGE SCALE GENOMIC DNA]</scope>
    <source>
        <strain evidence="3 4">AR-3-8</strain>
    </source>
</reference>
<keyword evidence="4" id="KW-1185">Reference proteome</keyword>
<proteinExistence type="predicted"/>
<gene>
    <name evidence="3" type="ORF">FDK13_33490</name>
</gene>
<dbReference type="SUPFAM" id="SSF56935">
    <property type="entry name" value="Porins"/>
    <property type="match status" value="1"/>
</dbReference>
<feature type="domain" description="Outer membrane protein beta-barrel" evidence="2">
    <location>
        <begin position="23"/>
        <end position="200"/>
    </location>
</feature>
<organism evidence="3 4">
    <name type="scientific">Dyadobacter frigoris</name>
    <dbReference type="NCBI Taxonomy" id="2576211"/>
    <lineage>
        <taxon>Bacteria</taxon>
        <taxon>Pseudomonadati</taxon>
        <taxon>Bacteroidota</taxon>
        <taxon>Cytophagia</taxon>
        <taxon>Cytophagales</taxon>
        <taxon>Spirosomataceae</taxon>
        <taxon>Dyadobacter</taxon>
    </lineage>
</organism>
<name>A0A4U6CMV8_9BACT</name>
<feature type="region of interest" description="Disordered" evidence="1">
    <location>
        <begin position="234"/>
        <end position="256"/>
    </location>
</feature>
<dbReference type="EMBL" id="SZVO01000029">
    <property type="protein sequence ID" value="TKT85679.1"/>
    <property type="molecule type" value="Genomic_DNA"/>
</dbReference>